<dbReference type="InterPro" id="IPR043536">
    <property type="entry name" value="HCF1/2"/>
</dbReference>
<keyword evidence="6" id="KW-0539">Nucleus</keyword>
<feature type="region of interest" description="Disordered" evidence="8">
    <location>
        <begin position="493"/>
        <end position="515"/>
    </location>
</feature>
<evidence type="ECO:0000256" key="4">
    <source>
        <dbReference type="ARBA" id="ARBA00022737"/>
    </source>
</evidence>
<accession>A0A8D8U6H0</accession>
<dbReference type="FunFam" id="2.120.10.80:FF:000015">
    <property type="entry name" value="host cell factor 1 isoform X1"/>
    <property type="match status" value="1"/>
</dbReference>
<evidence type="ECO:0000313" key="10">
    <source>
        <dbReference type="EMBL" id="CAG6699166.1"/>
    </source>
</evidence>
<dbReference type="InterPro" id="IPR015915">
    <property type="entry name" value="Kelch-typ_b-propeller"/>
</dbReference>
<evidence type="ECO:0000256" key="7">
    <source>
        <dbReference type="ARBA" id="ARBA00023306"/>
    </source>
</evidence>
<keyword evidence="3" id="KW-0597">Phosphoprotein</keyword>
<dbReference type="AlphaFoldDB" id="A0A8D8U6H0"/>
<dbReference type="FunFam" id="2.120.10.80:FF:000008">
    <property type="entry name" value="host cell factor 1 isoform X1"/>
    <property type="match status" value="1"/>
</dbReference>
<dbReference type="Gene3D" id="6.10.250.2590">
    <property type="match status" value="1"/>
</dbReference>
<dbReference type="PANTHER" id="PTHR46003:SF1">
    <property type="entry name" value="HOST CELL FACTOR"/>
    <property type="match status" value="1"/>
</dbReference>
<keyword evidence="5" id="KW-0068">Autocatalytic cleavage</keyword>
<keyword evidence="7" id="KW-0131">Cell cycle</keyword>
<dbReference type="GO" id="GO:0003713">
    <property type="term" value="F:transcription coactivator activity"/>
    <property type="evidence" value="ECO:0007669"/>
    <property type="project" value="TreeGrafter"/>
</dbReference>
<dbReference type="GO" id="GO:0035097">
    <property type="term" value="C:histone methyltransferase complex"/>
    <property type="evidence" value="ECO:0007669"/>
    <property type="project" value="TreeGrafter"/>
</dbReference>
<evidence type="ECO:0000256" key="1">
    <source>
        <dbReference type="ARBA" id="ARBA00004123"/>
    </source>
</evidence>
<keyword evidence="4" id="KW-0677">Repeat</keyword>
<sequence>MMDTKLSDDNCPVYRWRRIDDPTGPQPRPRHGHRAVAIKDLMLVFGGGNEGIVEELHVFNTATNQWFVPSLKGDIPPGCAAYGIVVDNTRVLIFGGMVEYGKYSSDLYELQASKWEWKRLKPKPPRFGNPPCPRLGHSFTLIGNKVYLFGGLANSGGDETKPTPSYKYLDDFYTLELKTGHSTVWDMPGTYGGLPSPRESHTACTWTDEYKNTKLIIYGGMSGNRLSDLFMLDINSMTWQKPQILGPQPLPRSLHTACVIGDRMFIFGGWVPILKDETRSLHEKEWKCSNQLACLHLPEMTWEDLSVEVTDDFLPKPRAGHCASVINSRMYIWSGRDDYKKAWNNQVCCKDLWYLEVEKPGPPGRIQLVRAATNNLEICWPGHAIADSYILQIQKYEMPPAPQPPPPPPVPIPAPTPPQAATVMSEGPPPAKMARLSTETPVTPAVTTMQHIIPVAAARSEVPCLANTPKAMIIQQNQSQQLIQQQQVHQQQVHQQQPQQQQKMIITKKPQDGQESETTMFLHTLANAASQTPKIGVQEAAPAPVPVQETTTPTRQLSFPKTVSLNQFLNANKASGATPTIITSQSLNTSTQGTLLKGAKQIILPKSSVGGTSQPQIVTLVKTSQGMMATTMPKVNLIQSKPGTTTLQGTPKGIPQGATIVKLVNQPGTPGQKMLTTMKTISSPNIQTIQTSKPMSPNIGTPGNKPQTIVITKPGIGGNRGTTQQILVVTCSSNLRPAHSMTTTLAGQSGVTTSTGGPVRMVVVSSAGSSSTVGKPITITVPGVGGVPKTVTITGKAGSNFTGKPVTLQMAGGKTIYLPSSSSQIIRPTILQGAPGTVTTSSPQMVVLSRPKQQIQQVQIQQQQQQLHLLEKLLKHQKPVWSTRFYIMDIYNYIYSTRHTRKPQEKSKVRSYTPVTIPCSSALVAQWSERMYGNSESASSKPSWREE</sequence>
<dbReference type="PANTHER" id="PTHR46003">
    <property type="entry name" value="HOST CELL FACTOR"/>
    <property type="match status" value="1"/>
</dbReference>
<evidence type="ECO:0000256" key="3">
    <source>
        <dbReference type="ARBA" id="ARBA00022553"/>
    </source>
</evidence>
<dbReference type="EMBL" id="HBUF01338916">
    <property type="protein sequence ID" value="CAG6699164.1"/>
    <property type="molecule type" value="Transcribed_RNA"/>
</dbReference>
<evidence type="ECO:0000256" key="2">
    <source>
        <dbReference type="ARBA" id="ARBA00022441"/>
    </source>
</evidence>
<feature type="region of interest" description="Disordered" evidence="8">
    <location>
        <begin position="399"/>
        <end position="435"/>
    </location>
</feature>
<evidence type="ECO:0000256" key="6">
    <source>
        <dbReference type="ARBA" id="ARBA00023242"/>
    </source>
</evidence>
<feature type="domain" description="Host cell factor Kelch-repeats" evidence="9">
    <location>
        <begin position="15"/>
        <end position="356"/>
    </location>
</feature>
<feature type="compositionally biased region" description="Pro residues" evidence="8">
    <location>
        <begin position="399"/>
        <end position="418"/>
    </location>
</feature>
<dbReference type="Gene3D" id="2.120.10.80">
    <property type="entry name" value="Kelch-type beta propeller"/>
    <property type="match status" value="2"/>
</dbReference>
<evidence type="ECO:0000256" key="5">
    <source>
        <dbReference type="ARBA" id="ARBA00022813"/>
    </source>
</evidence>
<reference evidence="10" key="1">
    <citation type="submission" date="2021-05" db="EMBL/GenBank/DDBJ databases">
        <authorList>
            <person name="Alioto T."/>
            <person name="Alioto T."/>
            <person name="Gomez Garrido J."/>
        </authorList>
    </citation>
    <scope>NUCLEOTIDE SEQUENCE</scope>
</reference>
<evidence type="ECO:0000256" key="8">
    <source>
        <dbReference type="SAM" id="MobiDB-lite"/>
    </source>
</evidence>
<evidence type="ECO:0000259" key="9">
    <source>
        <dbReference type="Pfam" id="PF13854"/>
    </source>
</evidence>
<dbReference type="EMBL" id="HBUF01338917">
    <property type="protein sequence ID" value="CAG6699166.1"/>
    <property type="molecule type" value="Transcribed_RNA"/>
</dbReference>
<name>A0A8D8U6H0_9HEMI</name>
<comment type="subcellular location">
    <subcellularLocation>
        <location evidence="1">Nucleus</location>
    </subcellularLocation>
</comment>
<proteinExistence type="predicted"/>
<keyword evidence="2" id="KW-0880">Kelch repeat</keyword>
<dbReference type="GO" id="GO:0006338">
    <property type="term" value="P:chromatin remodeling"/>
    <property type="evidence" value="ECO:0007669"/>
    <property type="project" value="TreeGrafter"/>
</dbReference>
<dbReference type="SUPFAM" id="SSF117281">
    <property type="entry name" value="Kelch motif"/>
    <property type="match status" value="1"/>
</dbReference>
<dbReference type="Pfam" id="PF13854">
    <property type="entry name" value="Kelch_HCF"/>
    <property type="match status" value="1"/>
</dbReference>
<organism evidence="10">
    <name type="scientific">Cacopsylla melanoneura</name>
    <dbReference type="NCBI Taxonomy" id="428564"/>
    <lineage>
        <taxon>Eukaryota</taxon>
        <taxon>Metazoa</taxon>
        <taxon>Ecdysozoa</taxon>
        <taxon>Arthropoda</taxon>
        <taxon>Hexapoda</taxon>
        <taxon>Insecta</taxon>
        <taxon>Pterygota</taxon>
        <taxon>Neoptera</taxon>
        <taxon>Paraneoptera</taxon>
        <taxon>Hemiptera</taxon>
        <taxon>Sternorrhyncha</taxon>
        <taxon>Psylloidea</taxon>
        <taxon>Psyllidae</taxon>
        <taxon>Psyllinae</taxon>
        <taxon>Cacopsylla</taxon>
    </lineage>
</organism>
<feature type="compositionally biased region" description="Low complexity" evidence="8">
    <location>
        <begin position="493"/>
        <end position="502"/>
    </location>
</feature>
<dbReference type="InterPro" id="IPR059124">
    <property type="entry name" value="Kelch_HCF"/>
</dbReference>
<dbReference type="EMBL" id="HBUF01338918">
    <property type="protein sequence ID" value="CAG6699168.1"/>
    <property type="molecule type" value="Transcribed_RNA"/>
</dbReference>
<protein>
    <submittedName>
        <fullName evidence="10">Host cell factor 1</fullName>
    </submittedName>
</protein>